<dbReference type="EMBL" id="LKBH01000150">
    <property type="protein sequence ID" value="KQB35348.1"/>
    <property type="molecule type" value="Genomic_DNA"/>
</dbReference>
<dbReference type="Proteomes" id="UP000050301">
    <property type="component" value="Unassembled WGS sequence"/>
</dbReference>
<evidence type="ECO:0000259" key="4">
    <source>
        <dbReference type="Pfam" id="PF16363"/>
    </source>
</evidence>
<gene>
    <name evidence="5" type="ORF">AOG55_07030</name>
</gene>
<dbReference type="GO" id="GO:0008460">
    <property type="term" value="F:dTDP-glucose 4,6-dehydratase activity"/>
    <property type="evidence" value="ECO:0007669"/>
    <property type="project" value="InterPro"/>
</dbReference>
<dbReference type="Pfam" id="PF16363">
    <property type="entry name" value="GDP_Man_Dehyd"/>
    <property type="match status" value="1"/>
</dbReference>
<dbReference type="SUPFAM" id="SSF51735">
    <property type="entry name" value="NAD(P)-binding Rossmann-fold domains"/>
    <property type="match status" value="1"/>
</dbReference>
<dbReference type="Gene3D" id="3.40.50.720">
    <property type="entry name" value="NAD(P)-binding Rossmann-like Domain"/>
    <property type="match status" value="1"/>
</dbReference>
<evidence type="ECO:0000313" key="5">
    <source>
        <dbReference type="EMBL" id="KQB35348.1"/>
    </source>
</evidence>
<dbReference type="InParanoid" id="A0A0N8VL26"/>
<sequence>MQKNILVTGGYGFIGSNFVNYLLKNYDYNIKVFDKLTYASNLNNIKNDNIEFIKGDLFNKIDIEKALKDVDIIVNFAAESHVDRSIVDAHDFLNSNIYGVYNILDYMKENRNIEKFIHISTDEVYGNALNKKFDENSCLNPNNPYSATKASADLLILAYFKTYGIPVSITRSSNNYGPYQHPEKLIPKTIIYALLDKKIPIYGNGKNRRDWLYVDDNVKGIIKVMARGKNGEIYNIGSEIELENIEIVKKILHIMNKPESLIKCVNDRPGNDLRYSLDSSKLNALGFKPEVDINEGLNKTIDWYKNNKSWWENYLNNIDLYNK</sequence>
<accession>A0A0N8VL26</accession>
<organism evidence="5 6">
    <name type="scientific">Acidiplasma cupricumulans</name>
    <dbReference type="NCBI Taxonomy" id="312540"/>
    <lineage>
        <taxon>Archaea</taxon>
        <taxon>Methanobacteriati</taxon>
        <taxon>Thermoplasmatota</taxon>
        <taxon>Thermoplasmata</taxon>
        <taxon>Thermoplasmatales</taxon>
        <taxon>Ferroplasmaceae</taxon>
        <taxon>Acidiplasma</taxon>
    </lineage>
</organism>
<dbReference type="PANTHER" id="PTHR43000">
    <property type="entry name" value="DTDP-D-GLUCOSE 4,6-DEHYDRATASE-RELATED"/>
    <property type="match status" value="1"/>
</dbReference>
<name>A0A0N8VL26_9ARCH</name>
<keyword evidence="6" id="KW-1185">Reference proteome</keyword>
<dbReference type="InterPro" id="IPR016040">
    <property type="entry name" value="NAD(P)-bd_dom"/>
</dbReference>
<dbReference type="FunCoup" id="A0A0N8VL26">
    <property type="interactions" value="66"/>
</dbReference>
<evidence type="ECO:0000313" key="6">
    <source>
        <dbReference type="Proteomes" id="UP000050301"/>
    </source>
</evidence>
<dbReference type="CDD" id="cd05246">
    <property type="entry name" value="dTDP_GD_SDR_e"/>
    <property type="match status" value="1"/>
</dbReference>
<evidence type="ECO:0000256" key="1">
    <source>
        <dbReference type="ARBA" id="ARBA00001911"/>
    </source>
</evidence>
<evidence type="ECO:0000256" key="2">
    <source>
        <dbReference type="ARBA" id="ARBA00023027"/>
    </source>
</evidence>
<dbReference type="GO" id="GO:0009225">
    <property type="term" value="P:nucleotide-sugar metabolic process"/>
    <property type="evidence" value="ECO:0007669"/>
    <property type="project" value="InterPro"/>
</dbReference>
<dbReference type="InterPro" id="IPR036291">
    <property type="entry name" value="NAD(P)-bd_dom_sf"/>
</dbReference>
<dbReference type="AlphaFoldDB" id="A0A0N8VL26"/>
<dbReference type="Gene3D" id="3.90.25.10">
    <property type="entry name" value="UDP-galactose 4-epimerase, domain 1"/>
    <property type="match status" value="1"/>
</dbReference>
<proteinExistence type="predicted"/>
<dbReference type="InterPro" id="IPR005888">
    <property type="entry name" value="dTDP_Gluc_deHydtase"/>
</dbReference>
<feature type="domain" description="NAD(P)-binding" evidence="4">
    <location>
        <begin position="6"/>
        <end position="300"/>
    </location>
</feature>
<keyword evidence="2" id="KW-0520">NAD</keyword>
<comment type="cofactor">
    <cofactor evidence="1">
        <name>NAD(+)</name>
        <dbReference type="ChEBI" id="CHEBI:57540"/>
    </cofactor>
</comment>
<protein>
    <submittedName>
        <fullName evidence="5">dTDP-glucose 4,6-dehydratase</fullName>
    </submittedName>
</protein>
<comment type="caution">
    <text evidence="5">The sequence shown here is derived from an EMBL/GenBank/DDBJ whole genome shotgun (WGS) entry which is preliminary data.</text>
</comment>
<feature type="non-terminal residue" evidence="5">
    <location>
        <position position="323"/>
    </location>
</feature>
<dbReference type="NCBIfam" id="TIGR01181">
    <property type="entry name" value="dTDP_gluc_dehyt"/>
    <property type="match status" value="1"/>
</dbReference>
<evidence type="ECO:0000256" key="3">
    <source>
        <dbReference type="ARBA" id="ARBA00023239"/>
    </source>
</evidence>
<reference evidence="5 6" key="1">
    <citation type="submission" date="2015-09" db="EMBL/GenBank/DDBJ databases">
        <title>Heavy metals and arsenic resistance mechanisms in polyextremophilic archaea of the family Ferroplasmaceae.</title>
        <authorList>
            <person name="Bulaev A.G."/>
            <person name="Kanygina A.V."/>
        </authorList>
    </citation>
    <scope>NUCLEOTIDE SEQUENCE [LARGE SCALE GENOMIC DNA]</scope>
    <source>
        <strain evidence="5 6">BH2</strain>
    </source>
</reference>
<keyword evidence="3" id="KW-0456">Lyase</keyword>